<proteinExistence type="predicted"/>
<name>A0ACC3S6P7_9PEZI</name>
<evidence type="ECO:0000313" key="2">
    <source>
        <dbReference type="Proteomes" id="UP001320706"/>
    </source>
</evidence>
<sequence length="437" mass="48873">MKTSAVQAFRNIVSKIHPQVGLTERESQRLLNALTSSFKDQLDEKHPDVSTSRKPLPSAITQLPQPPTSSTERHLASVLTNPLLASVPTRRSSAISQLQTGQVHPVKVFEECVSSGSATVEIAILCLEAFLKSLATKTAQEYQHQIKEMAAGARTLRWMWSTDLEKILHRADRARLFDYLVLFLVKENRDEAVWELLTTETNSPSTESLKAISQAQKWRNDLLLSLMRAHCRSHKSKEKGQVNALLAFLNALDIKASAPANSPLHHLNLAPAGTYLVNRSEHFSRMDSGRWAFCGLYDRFIKSVPQWSTAPGGSALHKQAILYLRHPYAPSASSALSFIQLLKASPDHPLLHPSTQQQKWKVLSFFFDTVQLLQKQGFADDAAWVIEFMRQHFKHDLVEDAETRPETIRHFGEDAESSRVGEDLVSLAFAGKLPGMG</sequence>
<evidence type="ECO:0000313" key="1">
    <source>
        <dbReference type="EMBL" id="KAK8192728.1"/>
    </source>
</evidence>
<organism evidence="1 2">
    <name type="scientific">Zalaria obscura</name>
    <dbReference type="NCBI Taxonomy" id="2024903"/>
    <lineage>
        <taxon>Eukaryota</taxon>
        <taxon>Fungi</taxon>
        <taxon>Dikarya</taxon>
        <taxon>Ascomycota</taxon>
        <taxon>Pezizomycotina</taxon>
        <taxon>Dothideomycetes</taxon>
        <taxon>Dothideomycetidae</taxon>
        <taxon>Dothideales</taxon>
        <taxon>Zalariaceae</taxon>
        <taxon>Zalaria</taxon>
    </lineage>
</organism>
<reference evidence="1" key="1">
    <citation type="submission" date="2024-02" db="EMBL/GenBank/DDBJ databases">
        <title>Metagenome Assembled Genome of Zalaria obscura JY119.</title>
        <authorList>
            <person name="Vighnesh L."/>
            <person name="Jagadeeshwari U."/>
            <person name="Venkata Ramana C."/>
            <person name="Sasikala C."/>
        </authorList>
    </citation>
    <scope>NUCLEOTIDE SEQUENCE</scope>
    <source>
        <strain evidence="1">JY119</strain>
    </source>
</reference>
<keyword evidence="2" id="KW-1185">Reference proteome</keyword>
<accession>A0ACC3S6P7</accession>
<dbReference type="EMBL" id="JAMKPW020000044">
    <property type="protein sequence ID" value="KAK8192728.1"/>
    <property type="molecule type" value="Genomic_DNA"/>
</dbReference>
<protein>
    <submittedName>
        <fullName evidence="1">Uncharacterized protein</fullName>
    </submittedName>
</protein>
<dbReference type="Proteomes" id="UP001320706">
    <property type="component" value="Unassembled WGS sequence"/>
</dbReference>
<gene>
    <name evidence="1" type="ORF">M8818_007900</name>
</gene>
<comment type="caution">
    <text evidence="1">The sequence shown here is derived from an EMBL/GenBank/DDBJ whole genome shotgun (WGS) entry which is preliminary data.</text>
</comment>